<evidence type="ECO:0000313" key="3">
    <source>
        <dbReference type="EMBL" id="ETL96546.1"/>
    </source>
</evidence>
<feature type="region of interest" description="Disordered" evidence="2">
    <location>
        <begin position="151"/>
        <end position="192"/>
    </location>
</feature>
<dbReference type="InterPro" id="IPR052925">
    <property type="entry name" value="Phage_Integrase-like_Recomb"/>
</dbReference>
<dbReference type="GO" id="GO:0003677">
    <property type="term" value="F:DNA binding"/>
    <property type="evidence" value="ECO:0007669"/>
    <property type="project" value="InterPro"/>
</dbReference>
<sequence>MNNVFFSDAEGRSSSPYSSTSVRIDLEGTMNDQVDREAWRTMRASGDLIICPVKALKAIYKARKATATTSPYLCADLSAVLVAKALKETAKAIGVPEDRYSTHSVRIGGATDLLSGQASSIAIKPLGRWLSNCYEQYPTHAASFTKTLSRRMTENHGQQSPSNPTREHNYSGAAHHALTRRRSTVKWNTLAP</sequence>
<evidence type="ECO:0000256" key="2">
    <source>
        <dbReference type="SAM" id="MobiDB-lite"/>
    </source>
</evidence>
<dbReference type="OrthoDB" id="126923at2759"/>
<evidence type="ECO:0000256" key="1">
    <source>
        <dbReference type="ARBA" id="ARBA00023172"/>
    </source>
</evidence>
<dbReference type="SUPFAM" id="SSF56349">
    <property type="entry name" value="DNA breaking-rejoining enzymes"/>
    <property type="match status" value="1"/>
</dbReference>
<accession>W2LGI1</accession>
<feature type="region of interest" description="Disordered" evidence="2">
    <location>
        <begin position="1"/>
        <end position="20"/>
    </location>
</feature>
<feature type="compositionally biased region" description="Polar residues" evidence="2">
    <location>
        <begin position="155"/>
        <end position="164"/>
    </location>
</feature>
<reference evidence="3" key="1">
    <citation type="submission" date="2013-11" db="EMBL/GenBank/DDBJ databases">
        <title>The Genome Sequence of Phytophthora parasitica CHvinca01.</title>
        <authorList>
            <consortium name="The Broad Institute Genomics Platform"/>
            <person name="Russ C."/>
            <person name="Tyler B."/>
            <person name="Panabieres F."/>
            <person name="Shan W."/>
            <person name="Tripathy S."/>
            <person name="Grunwald N."/>
            <person name="Machado M."/>
            <person name="Johnson C.S."/>
            <person name="Arredondo F."/>
            <person name="Hong C."/>
            <person name="Coffey M."/>
            <person name="Young S.K."/>
            <person name="Zeng Q."/>
            <person name="Gargeya S."/>
            <person name="Fitzgerald M."/>
            <person name="Abouelleil A."/>
            <person name="Alvarado L."/>
            <person name="Chapman S.B."/>
            <person name="Gainer-Dewar J."/>
            <person name="Goldberg J."/>
            <person name="Griggs A."/>
            <person name="Gujja S."/>
            <person name="Hansen M."/>
            <person name="Howarth C."/>
            <person name="Imamovic A."/>
            <person name="Ireland A."/>
            <person name="Larimer J."/>
            <person name="McCowan C."/>
            <person name="Murphy C."/>
            <person name="Pearson M."/>
            <person name="Poon T.W."/>
            <person name="Priest M."/>
            <person name="Roberts A."/>
            <person name="Saif S."/>
            <person name="Shea T."/>
            <person name="Sykes S."/>
            <person name="Wortman J."/>
            <person name="Nusbaum C."/>
            <person name="Birren B."/>
        </authorList>
    </citation>
    <scope>NUCLEOTIDE SEQUENCE [LARGE SCALE GENOMIC DNA]</scope>
    <source>
        <strain evidence="3">CHvinca01</strain>
    </source>
</reference>
<gene>
    <name evidence="3" type="ORF">L917_05986</name>
</gene>
<proteinExistence type="predicted"/>
<dbReference type="Gene3D" id="1.10.443.10">
    <property type="entry name" value="Intergrase catalytic core"/>
    <property type="match status" value="1"/>
</dbReference>
<evidence type="ECO:0008006" key="4">
    <source>
        <dbReference type="Google" id="ProtNLM"/>
    </source>
</evidence>
<dbReference type="GO" id="GO:0015074">
    <property type="term" value="P:DNA integration"/>
    <property type="evidence" value="ECO:0007669"/>
    <property type="project" value="InterPro"/>
</dbReference>
<dbReference type="InterPro" id="IPR011010">
    <property type="entry name" value="DNA_brk_join_enz"/>
</dbReference>
<dbReference type="PANTHER" id="PTHR34605">
    <property type="entry name" value="PHAGE_INTEGRASE DOMAIN-CONTAINING PROTEIN"/>
    <property type="match status" value="1"/>
</dbReference>
<organism evidence="3">
    <name type="scientific">Phytophthora nicotianae</name>
    <name type="common">Potato buckeye rot agent</name>
    <name type="synonym">Phytophthora parasitica</name>
    <dbReference type="NCBI Taxonomy" id="4792"/>
    <lineage>
        <taxon>Eukaryota</taxon>
        <taxon>Sar</taxon>
        <taxon>Stramenopiles</taxon>
        <taxon>Oomycota</taxon>
        <taxon>Peronosporomycetes</taxon>
        <taxon>Peronosporales</taxon>
        <taxon>Peronosporaceae</taxon>
        <taxon>Phytophthora</taxon>
    </lineage>
</organism>
<name>W2LGI1_PHYNI</name>
<protein>
    <recommendedName>
        <fullName evidence="4">Tyr recombinase domain-containing protein</fullName>
    </recommendedName>
</protein>
<dbReference type="Proteomes" id="UP000054423">
    <property type="component" value="Unassembled WGS sequence"/>
</dbReference>
<keyword evidence="1" id="KW-0233">DNA recombination</keyword>
<dbReference type="InterPro" id="IPR013762">
    <property type="entry name" value="Integrase-like_cat_sf"/>
</dbReference>
<dbReference type="GO" id="GO:0006310">
    <property type="term" value="P:DNA recombination"/>
    <property type="evidence" value="ECO:0007669"/>
    <property type="project" value="UniProtKB-KW"/>
</dbReference>
<dbReference type="VEuPathDB" id="FungiDB:PPTG_02413"/>
<dbReference type="EMBL" id="KI678885">
    <property type="protein sequence ID" value="ETL96546.1"/>
    <property type="molecule type" value="Genomic_DNA"/>
</dbReference>
<dbReference type="AlphaFoldDB" id="W2LGI1"/>
<dbReference type="PANTHER" id="PTHR34605:SF3">
    <property type="entry name" value="P CELL-TYPE AGGLUTINATION PROTEIN MAP4-LIKE-RELATED"/>
    <property type="match status" value="1"/>
</dbReference>